<accession>A0A2U1PCC8</accession>
<protein>
    <submittedName>
        <fullName evidence="2">Uncharacterized protein</fullName>
    </submittedName>
</protein>
<evidence type="ECO:0000256" key="1">
    <source>
        <dbReference type="SAM" id="MobiDB-lite"/>
    </source>
</evidence>
<organism evidence="2 3">
    <name type="scientific">Artemisia annua</name>
    <name type="common">Sweet wormwood</name>
    <dbReference type="NCBI Taxonomy" id="35608"/>
    <lineage>
        <taxon>Eukaryota</taxon>
        <taxon>Viridiplantae</taxon>
        <taxon>Streptophyta</taxon>
        <taxon>Embryophyta</taxon>
        <taxon>Tracheophyta</taxon>
        <taxon>Spermatophyta</taxon>
        <taxon>Magnoliopsida</taxon>
        <taxon>eudicotyledons</taxon>
        <taxon>Gunneridae</taxon>
        <taxon>Pentapetalae</taxon>
        <taxon>asterids</taxon>
        <taxon>campanulids</taxon>
        <taxon>Asterales</taxon>
        <taxon>Asteraceae</taxon>
        <taxon>Asteroideae</taxon>
        <taxon>Anthemideae</taxon>
        <taxon>Artemisiinae</taxon>
        <taxon>Artemisia</taxon>
    </lineage>
</organism>
<proteinExistence type="predicted"/>
<reference evidence="2 3" key="1">
    <citation type="journal article" date="2018" name="Mol. Plant">
        <title>The genome of Artemisia annua provides insight into the evolution of Asteraceae family and artemisinin biosynthesis.</title>
        <authorList>
            <person name="Shen Q."/>
            <person name="Zhang L."/>
            <person name="Liao Z."/>
            <person name="Wang S."/>
            <person name="Yan T."/>
            <person name="Shi P."/>
            <person name="Liu M."/>
            <person name="Fu X."/>
            <person name="Pan Q."/>
            <person name="Wang Y."/>
            <person name="Lv Z."/>
            <person name="Lu X."/>
            <person name="Zhang F."/>
            <person name="Jiang W."/>
            <person name="Ma Y."/>
            <person name="Chen M."/>
            <person name="Hao X."/>
            <person name="Li L."/>
            <person name="Tang Y."/>
            <person name="Lv G."/>
            <person name="Zhou Y."/>
            <person name="Sun X."/>
            <person name="Brodelius P.E."/>
            <person name="Rose J.K.C."/>
            <person name="Tang K."/>
        </authorList>
    </citation>
    <scope>NUCLEOTIDE SEQUENCE [LARGE SCALE GENOMIC DNA]</scope>
    <source>
        <strain evidence="3">cv. Huhao1</strain>
        <tissue evidence="2">Leaf</tissue>
    </source>
</reference>
<sequence length="195" mass="22471">MKAAGKRKVNEGMAADKEFIKVSKDEEKKAYKKKKAAGKRKVNEGMVADNENIQVSEEEEKNREREEPIDEEPIEVIIPDKKLKKMAKLYKTLRARTTSLPQFDGMRILTPERKTMIRQMGFGELIDFPIWKIPTKLAFFVINSLERKTMSLKLPNGDITILPEIMLTVFGIPMGERPLERQQGERGYDDPFLAE</sequence>
<dbReference type="PANTHER" id="PTHR34835">
    <property type="entry name" value="OS07G0283600 PROTEIN-RELATED"/>
    <property type="match status" value="1"/>
</dbReference>
<dbReference type="OrthoDB" id="1749738at2759"/>
<name>A0A2U1PCC8_ARTAN</name>
<feature type="region of interest" description="Disordered" evidence="1">
    <location>
        <begin position="26"/>
        <end position="71"/>
    </location>
</feature>
<comment type="caution">
    <text evidence="2">The sequence shown here is derived from an EMBL/GenBank/DDBJ whole genome shotgun (WGS) entry which is preliminary data.</text>
</comment>
<dbReference type="PANTHER" id="PTHR34835:SF34">
    <property type="entry name" value="OS08G0555500 PROTEIN"/>
    <property type="match status" value="1"/>
</dbReference>
<evidence type="ECO:0000313" key="3">
    <source>
        <dbReference type="Proteomes" id="UP000245207"/>
    </source>
</evidence>
<dbReference type="EMBL" id="PKPP01001357">
    <property type="protein sequence ID" value="PWA83380.1"/>
    <property type="molecule type" value="Genomic_DNA"/>
</dbReference>
<dbReference type="AlphaFoldDB" id="A0A2U1PCC8"/>
<feature type="compositionally biased region" description="Basic residues" evidence="1">
    <location>
        <begin position="30"/>
        <end position="40"/>
    </location>
</feature>
<dbReference type="Proteomes" id="UP000245207">
    <property type="component" value="Unassembled WGS sequence"/>
</dbReference>
<keyword evidence="3" id="KW-1185">Reference proteome</keyword>
<evidence type="ECO:0000313" key="2">
    <source>
        <dbReference type="EMBL" id="PWA83380.1"/>
    </source>
</evidence>
<gene>
    <name evidence="2" type="ORF">CTI12_AA168030</name>
</gene>